<proteinExistence type="predicted"/>
<protein>
    <submittedName>
        <fullName evidence="2">Uncharacterized protein</fullName>
    </submittedName>
</protein>
<sequence>MKKVKNISETEKANLEDIKKNHVKYR</sequence>
<dbReference type="EMBL" id="CACVAX010000043">
    <property type="protein sequence ID" value="CAA6815199.1"/>
    <property type="molecule type" value="Genomic_DNA"/>
</dbReference>
<name>A0A6S6SFB0_9BACT</name>
<feature type="region of interest" description="Disordered" evidence="1">
    <location>
        <begin position="1"/>
        <end position="26"/>
    </location>
</feature>
<organism evidence="2">
    <name type="scientific">uncultured Sulfurovum sp</name>
    <dbReference type="NCBI Taxonomy" id="269237"/>
    <lineage>
        <taxon>Bacteria</taxon>
        <taxon>Pseudomonadati</taxon>
        <taxon>Campylobacterota</taxon>
        <taxon>Epsilonproteobacteria</taxon>
        <taxon>Campylobacterales</taxon>
        <taxon>Sulfurovaceae</taxon>
        <taxon>Sulfurovum</taxon>
        <taxon>environmental samples</taxon>
    </lineage>
</organism>
<evidence type="ECO:0000313" key="3">
    <source>
        <dbReference type="EMBL" id="CAA6815199.1"/>
    </source>
</evidence>
<gene>
    <name evidence="2" type="ORF">HELGO_WM15231</name>
    <name evidence="3" type="ORF">HELGO_WM6802</name>
</gene>
<dbReference type="EMBL" id="CACVAX010000020">
    <property type="protein sequence ID" value="CAA6808707.1"/>
    <property type="molecule type" value="Genomic_DNA"/>
</dbReference>
<feature type="non-terminal residue" evidence="2">
    <location>
        <position position="26"/>
    </location>
</feature>
<dbReference type="AlphaFoldDB" id="A0A6S6SFB0"/>
<evidence type="ECO:0000313" key="2">
    <source>
        <dbReference type="EMBL" id="CAA6808707.1"/>
    </source>
</evidence>
<reference evidence="2" key="1">
    <citation type="submission" date="2020-01" db="EMBL/GenBank/DDBJ databases">
        <authorList>
            <person name="Meier V. D."/>
            <person name="Meier V D."/>
        </authorList>
    </citation>
    <scope>NUCLEOTIDE SEQUENCE</scope>
    <source>
        <strain evidence="2">HLG_WM_MAG_04</strain>
    </source>
</reference>
<accession>A0A6S6SFB0</accession>
<evidence type="ECO:0000256" key="1">
    <source>
        <dbReference type="SAM" id="MobiDB-lite"/>
    </source>
</evidence>
<feature type="compositionally biased region" description="Basic and acidic residues" evidence="1">
    <location>
        <begin position="1"/>
        <end position="20"/>
    </location>
</feature>